<organism evidence="1 2">
    <name type="scientific">Morella rubra</name>
    <name type="common">Chinese bayberry</name>
    <dbReference type="NCBI Taxonomy" id="262757"/>
    <lineage>
        <taxon>Eukaryota</taxon>
        <taxon>Viridiplantae</taxon>
        <taxon>Streptophyta</taxon>
        <taxon>Embryophyta</taxon>
        <taxon>Tracheophyta</taxon>
        <taxon>Spermatophyta</taxon>
        <taxon>Magnoliopsida</taxon>
        <taxon>eudicotyledons</taxon>
        <taxon>Gunneridae</taxon>
        <taxon>Pentapetalae</taxon>
        <taxon>rosids</taxon>
        <taxon>fabids</taxon>
        <taxon>Fagales</taxon>
        <taxon>Myricaceae</taxon>
        <taxon>Morella</taxon>
    </lineage>
</organism>
<evidence type="ECO:0000313" key="2">
    <source>
        <dbReference type="Proteomes" id="UP000516437"/>
    </source>
</evidence>
<dbReference type="PANTHER" id="PTHR31170:SF17">
    <property type="match status" value="1"/>
</dbReference>
<dbReference type="PANTHER" id="PTHR31170">
    <property type="entry name" value="BNAC04G53230D PROTEIN"/>
    <property type="match status" value="1"/>
</dbReference>
<reference evidence="1 2" key="1">
    <citation type="journal article" date="2019" name="Plant Biotechnol. J.">
        <title>The red bayberry genome and genetic basis of sex determination.</title>
        <authorList>
            <person name="Jia H.M."/>
            <person name="Jia H.J."/>
            <person name="Cai Q.L."/>
            <person name="Wang Y."/>
            <person name="Zhao H.B."/>
            <person name="Yang W.F."/>
            <person name="Wang G.Y."/>
            <person name="Li Y.H."/>
            <person name="Zhan D.L."/>
            <person name="Shen Y.T."/>
            <person name="Niu Q.F."/>
            <person name="Chang L."/>
            <person name="Qiu J."/>
            <person name="Zhao L."/>
            <person name="Xie H.B."/>
            <person name="Fu W.Y."/>
            <person name="Jin J."/>
            <person name="Li X.W."/>
            <person name="Jiao Y."/>
            <person name="Zhou C.C."/>
            <person name="Tu T."/>
            <person name="Chai C.Y."/>
            <person name="Gao J.L."/>
            <person name="Fan L.J."/>
            <person name="van de Weg E."/>
            <person name="Wang J.Y."/>
            <person name="Gao Z.S."/>
        </authorList>
    </citation>
    <scope>NUCLEOTIDE SEQUENCE [LARGE SCALE GENOMIC DNA]</scope>
    <source>
        <tissue evidence="1">Leaves</tissue>
    </source>
</reference>
<protein>
    <submittedName>
        <fullName evidence="1">Uncharacterized protein</fullName>
    </submittedName>
</protein>
<proteinExistence type="predicted"/>
<evidence type="ECO:0000313" key="1">
    <source>
        <dbReference type="EMBL" id="KAB1224356.1"/>
    </source>
</evidence>
<gene>
    <name evidence="1" type="ORF">CJ030_MR2G007771</name>
</gene>
<keyword evidence="2" id="KW-1185">Reference proteome</keyword>
<dbReference type="InterPro" id="IPR004158">
    <property type="entry name" value="DUF247_pln"/>
</dbReference>
<dbReference type="Proteomes" id="UP000516437">
    <property type="component" value="Chromosome 2"/>
</dbReference>
<accession>A0A6A1WIS6</accession>
<comment type="caution">
    <text evidence="1">The sequence shown here is derived from an EMBL/GenBank/DDBJ whole genome shotgun (WGS) entry which is preliminary data.</text>
</comment>
<dbReference type="Pfam" id="PF03140">
    <property type="entry name" value="DUF247"/>
    <property type="match status" value="1"/>
</dbReference>
<name>A0A6A1WIS6_9ROSI</name>
<sequence length="171" mass="20083">MSGAVDLISSLDEKLEKLSPINSEAVDLISSLDEKLEKLTPINPEACIFRVHSELRELFRMYANKNSRNDSDPIFQMSWMLPGLKRDLLLLENQLPFFVLTKLFEMTKVTEEDEVTSTQEREIIFSTEEHERSVKLLFLLRNVELFLLSNVKLFLLRKVKLFLWRMNFSRA</sequence>
<dbReference type="AlphaFoldDB" id="A0A6A1WIS6"/>
<dbReference type="EMBL" id="RXIC02000020">
    <property type="protein sequence ID" value="KAB1224356.1"/>
    <property type="molecule type" value="Genomic_DNA"/>
</dbReference>
<dbReference type="OrthoDB" id="1184974at2759"/>